<keyword evidence="7" id="KW-1133">Transmembrane helix</keyword>
<dbReference type="EC" id="5.2.1.8" evidence="2 5"/>
<dbReference type="PANTHER" id="PTHR31735:SF1">
    <property type="entry name" value="VACUOLAR MEMBRANE PROTEIN YPL162C"/>
    <property type="match status" value="1"/>
</dbReference>
<dbReference type="GO" id="GO:0003755">
    <property type="term" value="F:peptidyl-prolyl cis-trans isomerase activity"/>
    <property type="evidence" value="ECO:0007669"/>
    <property type="project" value="UniProtKB-KW"/>
</dbReference>
<reference evidence="9 10" key="1">
    <citation type="submission" date="2017-01" db="EMBL/GenBank/DDBJ databases">
        <title>The recent genome duplication of the halophilic yeast Hortaea werneckii: insights from long-read sequencing.</title>
        <authorList>
            <person name="Sinha S."/>
            <person name="Flibotte S."/>
            <person name="Neira M."/>
            <person name="Lenassi M."/>
            <person name="Gostincar C."/>
            <person name="Stajich J.E."/>
            <person name="Nislow C.E."/>
        </authorList>
    </citation>
    <scope>NUCLEOTIDE SEQUENCE [LARGE SCALE GENOMIC DNA]</scope>
    <source>
        <strain evidence="9 10">EXF-2000</strain>
    </source>
</reference>
<feature type="transmembrane region" description="Helical" evidence="7">
    <location>
        <begin position="654"/>
        <end position="673"/>
    </location>
</feature>
<evidence type="ECO:0000256" key="7">
    <source>
        <dbReference type="SAM" id="Phobius"/>
    </source>
</evidence>
<evidence type="ECO:0000256" key="1">
    <source>
        <dbReference type="ARBA" id="ARBA00000971"/>
    </source>
</evidence>
<comment type="catalytic activity">
    <reaction evidence="1 5">
        <text>[protein]-peptidylproline (omega=180) = [protein]-peptidylproline (omega=0)</text>
        <dbReference type="Rhea" id="RHEA:16237"/>
        <dbReference type="Rhea" id="RHEA-COMP:10747"/>
        <dbReference type="Rhea" id="RHEA-COMP:10748"/>
        <dbReference type="ChEBI" id="CHEBI:83833"/>
        <dbReference type="ChEBI" id="CHEBI:83834"/>
        <dbReference type="EC" id="5.2.1.8"/>
    </reaction>
</comment>
<evidence type="ECO:0000256" key="2">
    <source>
        <dbReference type="ARBA" id="ARBA00013194"/>
    </source>
</evidence>
<dbReference type="AlphaFoldDB" id="A0A1Z5TUE2"/>
<gene>
    <name evidence="9" type="ORF">BTJ68_00352</name>
</gene>
<evidence type="ECO:0000313" key="10">
    <source>
        <dbReference type="Proteomes" id="UP000194280"/>
    </source>
</evidence>
<dbReference type="InterPro" id="IPR046357">
    <property type="entry name" value="PPIase_dom_sf"/>
</dbReference>
<comment type="caution">
    <text evidence="9">The sequence shown here is derived from an EMBL/GenBank/DDBJ whole genome shotgun (WGS) entry which is preliminary data.</text>
</comment>
<keyword evidence="7" id="KW-0472">Membrane</keyword>
<sequence>MSSTTTHPLSPPTLGEICSTLRPALKANYSDSSIEIVTCPDLTAPPFHLASQGLSGKESIADIGGQAHLFPRPLKEKKYSLVDCAKSMGMSQQRGLLIGAGAAPWHVIGQNAELAPNVSWEGSMDEESRVRNQTFVTRVESHGGQVRCERLPSMEFALMMNLFGCEGVTGDVLRVTAKGRRGQQGSFTECLRQALHAEYGGERQVSLGGVFVMKKGKAVFHVMPDFPPEEALPFPSHDAVNEWLTFRQFSAPIVCLSVLHSADPEKLGLRMEHTHCFSTDKDEGGHYHHDILPDENDDEEIDKSGDSISVHYRGTLLSDGVLFDESYRRGSPFTFHLGAGEVIAGWDQGLLDMCPGERRNLTIPPELGYGDSGIGPIPGGATLRFETELVDIVGVKQETKSVLSASTATEATFGIATAPPNPSQEAEAKPAETESELTATPLESADSQKDPEQQPGEQGECRLLGPFALLVQGALGAFAILSLVWKRYRENPKRPWKIWFFDVSKQVVGSILTHILNLAMSMVGNVDVVNAAASKGSEGSQADAEGRQPNPCSYYLLNLAIDTTIGIPVLYLLLKVLHGLFVHTPLARPKESIKSGHYGQPPRVTWWLKQSVIYFIGLVGMKLFVFFLFAAMPFLPWIGDWALRWANGNEALEITFAMFIFPLVMNAVQYWIIDNFIMDKKKDGEGYEAVEQDDEDDGNAHERQRERADSGESDSSVTQVAEEDGRGKSQVEDATLKEVNPTPLPVRTSHEDGK</sequence>
<dbReference type="InterPro" id="IPR022127">
    <property type="entry name" value="STIMATE/YPL162C"/>
</dbReference>
<feature type="transmembrane region" description="Helical" evidence="7">
    <location>
        <begin position="463"/>
        <end position="485"/>
    </location>
</feature>
<dbReference type="PANTHER" id="PTHR31735">
    <property type="entry name" value="VACUOLAR MEMBRANE PROTEIN YPL162C"/>
    <property type="match status" value="1"/>
</dbReference>
<evidence type="ECO:0000259" key="8">
    <source>
        <dbReference type="PROSITE" id="PS50059"/>
    </source>
</evidence>
<dbReference type="PROSITE" id="PS50059">
    <property type="entry name" value="FKBP_PPIASE"/>
    <property type="match status" value="1"/>
</dbReference>
<keyword evidence="3 5" id="KW-0697">Rotamase</keyword>
<dbReference type="InterPro" id="IPR015021">
    <property type="entry name" value="C11orf54_DUF1907"/>
</dbReference>
<dbReference type="Pfam" id="PF08925">
    <property type="entry name" value="DUF1907"/>
    <property type="match status" value="1"/>
</dbReference>
<protein>
    <recommendedName>
        <fullName evidence="2 5">peptidylprolyl isomerase</fullName>
        <ecNumber evidence="2 5">5.2.1.8</ecNumber>
    </recommendedName>
</protein>
<dbReference type="SUPFAM" id="SSF117856">
    <property type="entry name" value="AF0104/ALDC/Ptd012-like"/>
    <property type="match status" value="1"/>
</dbReference>
<dbReference type="VEuPathDB" id="FungiDB:BTJ68_00352"/>
<evidence type="ECO:0000256" key="3">
    <source>
        <dbReference type="ARBA" id="ARBA00023110"/>
    </source>
</evidence>
<dbReference type="SMART" id="SM01168">
    <property type="entry name" value="DUF1907"/>
    <property type="match status" value="1"/>
</dbReference>
<name>A0A1Z5TUE2_HORWE</name>
<evidence type="ECO:0000256" key="5">
    <source>
        <dbReference type="PROSITE-ProRule" id="PRU00277"/>
    </source>
</evidence>
<proteinExistence type="predicted"/>
<dbReference type="InParanoid" id="A0A1Z5TUE2"/>
<dbReference type="Pfam" id="PF00254">
    <property type="entry name" value="FKBP_C"/>
    <property type="match status" value="1"/>
</dbReference>
<organism evidence="9 10">
    <name type="scientific">Hortaea werneckii EXF-2000</name>
    <dbReference type="NCBI Taxonomy" id="1157616"/>
    <lineage>
        <taxon>Eukaryota</taxon>
        <taxon>Fungi</taxon>
        <taxon>Dikarya</taxon>
        <taxon>Ascomycota</taxon>
        <taxon>Pezizomycotina</taxon>
        <taxon>Dothideomycetes</taxon>
        <taxon>Dothideomycetidae</taxon>
        <taxon>Mycosphaerellales</taxon>
        <taxon>Teratosphaeriaceae</taxon>
        <taxon>Hortaea</taxon>
    </lineage>
</organism>
<dbReference type="GO" id="GO:0016020">
    <property type="term" value="C:membrane"/>
    <property type="evidence" value="ECO:0007669"/>
    <property type="project" value="TreeGrafter"/>
</dbReference>
<feature type="compositionally biased region" description="Acidic residues" evidence="6">
    <location>
        <begin position="687"/>
        <end position="697"/>
    </location>
</feature>
<dbReference type="CDD" id="cd17298">
    <property type="entry name" value="DUF1907"/>
    <property type="match status" value="1"/>
</dbReference>
<feature type="domain" description="PPIase FKBP-type" evidence="8">
    <location>
        <begin position="305"/>
        <end position="393"/>
    </location>
</feature>
<dbReference type="FunFam" id="3.10.50.40:FF:000006">
    <property type="entry name" value="Peptidyl-prolyl cis-trans isomerase"/>
    <property type="match status" value="1"/>
</dbReference>
<keyword evidence="10" id="KW-1185">Reference proteome</keyword>
<dbReference type="EMBL" id="MUNK01000002">
    <property type="protein sequence ID" value="OTA39616.1"/>
    <property type="molecule type" value="Genomic_DNA"/>
</dbReference>
<dbReference type="GO" id="GO:0005634">
    <property type="term" value="C:nucleus"/>
    <property type="evidence" value="ECO:0007669"/>
    <property type="project" value="InterPro"/>
</dbReference>
<feature type="region of interest" description="Disordered" evidence="6">
    <location>
        <begin position="687"/>
        <end position="754"/>
    </location>
</feature>
<feature type="transmembrane region" description="Helical" evidence="7">
    <location>
        <begin position="612"/>
        <end position="634"/>
    </location>
</feature>
<dbReference type="Pfam" id="PF12400">
    <property type="entry name" value="STIMATE"/>
    <property type="match status" value="1"/>
</dbReference>
<feature type="region of interest" description="Disordered" evidence="6">
    <location>
        <begin position="413"/>
        <end position="459"/>
    </location>
</feature>
<feature type="compositionally biased region" description="Basic and acidic residues" evidence="6">
    <location>
        <begin position="698"/>
        <end position="710"/>
    </location>
</feature>
<evidence type="ECO:0000256" key="4">
    <source>
        <dbReference type="ARBA" id="ARBA00023235"/>
    </source>
</evidence>
<dbReference type="InterPro" id="IPR001179">
    <property type="entry name" value="PPIase_FKBP_dom"/>
</dbReference>
<evidence type="ECO:0000313" key="9">
    <source>
        <dbReference type="EMBL" id="OTA39616.1"/>
    </source>
</evidence>
<accession>A0A1Z5TUE2</accession>
<evidence type="ECO:0000256" key="6">
    <source>
        <dbReference type="SAM" id="MobiDB-lite"/>
    </source>
</evidence>
<dbReference type="Gene3D" id="3.10.50.40">
    <property type="match status" value="1"/>
</dbReference>
<keyword evidence="4 5" id="KW-0413">Isomerase</keyword>
<feature type="compositionally biased region" description="Basic and acidic residues" evidence="6">
    <location>
        <begin position="723"/>
        <end position="736"/>
    </location>
</feature>
<dbReference type="Proteomes" id="UP000194280">
    <property type="component" value="Unassembled WGS sequence"/>
</dbReference>
<keyword evidence="7" id="KW-0812">Transmembrane</keyword>
<dbReference type="SUPFAM" id="SSF54534">
    <property type="entry name" value="FKBP-like"/>
    <property type="match status" value="1"/>
</dbReference>